<organism evidence="1 2">
    <name type="scientific">Devosia pacifica</name>
    <dbReference type="NCBI Taxonomy" id="1335967"/>
    <lineage>
        <taxon>Bacteria</taxon>
        <taxon>Pseudomonadati</taxon>
        <taxon>Pseudomonadota</taxon>
        <taxon>Alphaproteobacteria</taxon>
        <taxon>Hyphomicrobiales</taxon>
        <taxon>Devosiaceae</taxon>
        <taxon>Devosia</taxon>
    </lineage>
</organism>
<sequence>MTVFEQQCCPAGIGHPHGPVQPLYELAAGFGRHFGAAQPTQSECMSAVFIIPVKRAD</sequence>
<comment type="caution">
    <text evidence="1">The sequence shown here is derived from an EMBL/GenBank/DDBJ whole genome shotgun (WGS) entry which is preliminary data.</text>
</comment>
<evidence type="ECO:0000313" key="1">
    <source>
        <dbReference type="EMBL" id="GHA24919.1"/>
    </source>
</evidence>
<dbReference type="EMBL" id="BMZE01000002">
    <property type="protein sequence ID" value="GHA24919.1"/>
    <property type="molecule type" value="Genomic_DNA"/>
</dbReference>
<dbReference type="AlphaFoldDB" id="A0A918VSC3"/>
<reference evidence="1" key="2">
    <citation type="submission" date="2020-09" db="EMBL/GenBank/DDBJ databases">
        <authorList>
            <person name="Sun Q."/>
            <person name="Kim S."/>
        </authorList>
    </citation>
    <scope>NUCLEOTIDE SEQUENCE</scope>
    <source>
        <strain evidence="1">KCTC 32437</strain>
    </source>
</reference>
<reference evidence="1" key="1">
    <citation type="journal article" date="2014" name="Int. J. Syst. Evol. Microbiol.">
        <title>Complete genome sequence of Corynebacterium casei LMG S-19264T (=DSM 44701T), isolated from a smear-ripened cheese.</title>
        <authorList>
            <consortium name="US DOE Joint Genome Institute (JGI-PGF)"/>
            <person name="Walter F."/>
            <person name="Albersmeier A."/>
            <person name="Kalinowski J."/>
            <person name="Ruckert C."/>
        </authorList>
    </citation>
    <scope>NUCLEOTIDE SEQUENCE</scope>
    <source>
        <strain evidence="1">KCTC 32437</strain>
    </source>
</reference>
<gene>
    <name evidence="1" type="ORF">GCM10007989_20720</name>
</gene>
<keyword evidence="2" id="KW-1185">Reference proteome</keyword>
<accession>A0A918VSC3</accession>
<protein>
    <submittedName>
        <fullName evidence="1">Uncharacterized protein</fullName>
    </submittedName>
</protein>
<evidence type="ECO:0000313" key="2">
    <source>
        <dbReference type="Proteomes" id="UP000646579"/>
    </source>
</evidence>
<proteinExistence type="predicted"/>
<dbReference type="Proteomes" id="UP000646579">
    <property type="component" value="Unassembled WGS sequence"/>
</dbReference>
<name>A0A918VSC3_9HYPH</name>